<feature type="region of interest" description="Disordered" evidence="1">
    <location>
        <begin position="143"/>
        <end position="220"/>
    </location>
</feature>
<evidence type="ECO:0000256" key="1">
    <source>
        <dbReference type="SAM" id="MobiDB-lite"/>
    </source>
</evidence>
<organism evidence="3 4">
    <name type="scientific">Actinacidiphila alni</name>
    <dbReference type="NCBI Taxonomy" id="380248"/>
    <lineage>
        <taxon>Bacteria</taxon>
        <taxon>Bacillati</taxon>
        <taxon>Actinomycetota</taxon>
        <taxon>Actinomycetes</taxon>
        <taxon>Kitasatosporales</taxon>
        <taxon>Streptomycetaceae</taxon>
        <taxon>Actinacidiphila</taxon>
    </lineage>
</organism>
<feature type="transmembrane region" description="Helical" evidence="2">
    <location>
        <begin position="120"/>
        <end position="142"/>
    </location>
</feature>
<feature type="compositionally biased region" description="Basic residues" evidence="1">
    <location>
        <begin position="206"/>
        <end position="220"/>
    </location>
</feature>
<dbReference type="EMBL" id="FONG01000005">
    <property type="protein sequence ID" value="SFE82714.1"/>
    <property type="molecule type" value="Genomic_DNA"/>
</dbReference>
<keyword evidence="4" id="KW-1185">Reference proteome</keyword>
<evidence type="ECO:0000313" key="3">
    <source>
        <dbReference type="EMBL" id="SFE82714.1"/>
    </source>
</evidence>
<gene>
    <name evidence="3" type="ORF">SAMN05216251_105346</name>
</gene>
<dbReference type="AlphaFoldDB" id="A0A1I2DQ29"/>
<evidence type="ECO:0000256" key="2">
    <source>
        <dbReference type="SAM" id="Phobius"/>
    </source>
</evidence>
<protein>
    <submittedName>
        <fullName evidence="3">Uncharacterized protein</fullName>
    </submittedName>
</protein>
<reference evidence="4" key="1">
    <citation type="submission" date="2016-10" db="EMBL/GenBank/DDBJ databases">
        <authorList>
            <person name="Varghese N."/>
            <person name="Submissions S."/>
        </authorList>
    </citation>
    <scope>NUCLEOTIDE SEQUENCE [LARGE SCALE GENOMIC DNA]</scope>
    <source>
        <strain evidence="4">CGMCC 4.3510</strain>
    </source>
</reference>
<dbReference type="Proteomes" id="UP000199323">
    <property type="component" value="Unassembled WGS sequence"/>
</dbReference>
<proteinExistence type="predicted"/>
<sequence>MRVRRGAGRDLGGGVAVDWLDAEAAEALVSGGCPAPPDGRALMSAARLARLLSAAAAPVSGADPAREAAAVAAFRTSRPEGAGAVGFATTGPVGVARAVPPPAVAGGTVLRKKRGRRVSAAVGAALAVAGVAVAVAGGRYAVGGEGPGVRPPAATVGAVPSTPPTPGETSDDSRASRVRRSGATVSTAPSVRTAPPVPAARNGHDRGHRRSWGRCRTAGAHRVHCGTEWEKGHARRGGRGRGR</sequence>
<accession>A0A1I2DQ29</accession>
<keyword evidence="2" id="KW-0472">Membrane</keyword>
<keyword evidence="2" id="KW-1133">Transmembrane helix</keyword>
<dbReference type="STRING" id="380248.SAMN05216251_105346"/>
<keyword evidence="2" id="KW-0812">Transmembrane</keyword>
<name>A0A1I2DQ29_9ACTN</name>
<evidence type="ECO:0000313" key="4">
    <source>
        <dbReference type="Proteomes" id="UP000199323"/>
    </source>
</evidence>